<evidence type="ECO:0000259" key="8">
    <source>
        <dbReference type="Pfam" id="PF17042"/>
    </source>
</evidence>
<dbReference type="GO" id="GO:0005524">
    <property type="term" value="F:ATP binding"/>
    <property type="evidence" value="ECO:0007669"/>
    <property type="project" value="UniProtKB-KW"/>
</dbReference>
<evidence type="ECO:0000313" key="9">
    <source>
        <dbReference type="EMBL" id="AEB06446.1"/>
    </source>
</evidence>
<dbReference type="InterPro" id="IPR031475">
    <property type="entry name" value="NBD_C"/>
</dbReference>
<evidence type="ECO:0000256" key="6">
    <source>
        <dbReference type="ARBA" id="ARBA00023277"/>
    </source>
</evidence>
<dbReference type="GO" id="GO:0016301">
    <property type="term" value="F:kinase activity"/>
    <property type="evidence" value="ECO:0007669"/>
    <property type="project" value="UniProtKB-KW"/>
</dbReference>
<gene>
    <name evidence="9" type="ordered locus">Corgl_0325</name>
</gene>
<dbReference type="InterPro" id="IPR010737">
    <property type="entry name" value="4-carb_acid_sugar_kinase_N"/>
</dbReference>
<dbReference type="SUPFAM" id="SSF142764">
    <property type="entry name" value="YgbK-like"/>
    <property type="match status" value="1"/>
</dbReference>
<evidence type="ECO:0000256" key="2">
    <source>
        <dbReference type="ARBA" id="ARBA00022679"/>
    </source>
</evidence>
<dbReference type="Pfam" id="PF17042">
    <property type="entry name" value="NBD_C"/>
    <property type="match status" value="1"/>
</dbReference>
<dbReference type="RefSeq" id="WP_013708189.1">
    <property type="nucleotide sequence ID" value="NC_015389.1"/>
</dbReference>
<evidence type="ECO:0000256" key="4">
    <source>
        <dbReference type="ARBA" id="ARBA00022777"/>
    </source>
</evidence>
<protein>
    <submittedName>
        <fullName evidence="9">Type III effector Hrp-dependent outer protein</fullName>
    </submittedName>
</protein>
<keyword evidence="4" id="KW-0418">Kinase</keyword>
<evidence type="ECO:0000256" key="3">
    <source>
        <dbReference type="ARBA" id="ARBA00022741"/>
    </source>
</evidence>
<dbReference type="EMBL" id="CP002628">
    <property type="protein sequence ID" value="AEB06446.1"/>
    <property type="molecule type" value="Genomic_DNA"/>
</dbReference>
<feature type="domain" description="Four-carbon acid sugar kinase nucleotide binding" evidence="8">
    <location>
        <begin position="239"/>
        <end position="408"/>
    </location>
</feature>
<evidence type="ECO:0000256" key="5">
    <source>
        <dbReference type="ARBA" id="ARBA00022840"/>
    </source>
</evidence>
<dbReference type="InterPro" id="IPR037051">
    <property type="entry name" value="4-carb_acid_sugar_kinase_N_sf"/>
</dbReference>
<dbReference type="Gene3D" id="3.40.980.20">
    <property type="entry name" value="Four-carbon acid sugar kinase, nucleotide binding domain"/>
    <property type="match status" value="1"/>
</dbReference>
<dbReference type="eggNOG" id="COG3395">
    <property type="taxonomic scope" value="Bacteria"/>
</dbReference>
<keyword evidence="3" id="KW-0547">Nucleotide-binding</keyword>
<proteinExistence type="inferred from homology"/>
<evidence type="ECO:0000256" key="1">
    <source>
        <dbReference type="ARBA" id="ARBA00005715"/>
    </source>
</evidence>
<evidence type="ECO:0000313" key="10">
    <source>
        <dbReference type="Proteomes" id="UP000006851"/>
    </source>
</evidence>
<dbReference type="AlphaFoldDB" id="F2NA52"/>
<dbReference type="Proteomes" id="UP000006851">
    <property type="component" value="Chromosome"/>
</dbReference>
<dbReference type="Gene3D" id="3.40.50.10840">
    <property type="entry name" value="Putative sugar-binding, N-terminal domain"/>
    <property type="match status" value="1"/>
</dbReference>
<keyword evidence="2" id="KW-0808">Transferase</keyword>
<keyword evidence="6" id="KW-0119">Carbohydrate metabolism</keyword>
<keyword evidence="5" id="KW-0067">ATP-binding</keyword>
<dbReference type="OrthoDB" id="153193at2"/>
<reference evidence="10" key="1">
    <citation type="journal article" date="2013" name="Stand. Genomic Sci.">
        <title>Complete genome sequence of Coriobacterium glomerans type strain (PW2(T)) from the midgut of Pyrrhocoris apterus L. (red soldier bug).</title>
        <authorList>
            <person name="Stackebrandt E."/>
            <person name="Zeytun A."/>
            <person name="Lapidus A."/>
            <person name="Nolan M."/>
            <person name="Lucas S."/>
            <person name="Hammon N."/>
            <person name="Deshpande S."/>
            <person name="Cheng J.F."/>
            <person name="Tapia R."/>
            <person name="Goodwin L.A."/>
            <person name="Pitluck S."/>
            <person name="Liolios K."/>
            <person name="Pagani I."/>
            <person name="Ivanova N."/>
            <person name="Mavromatis K."/>
            <person name="Mikhailova N."/>
            <person name="Huntemann M."/>
            <person name="Pati A."/>
            <person name="Chen A."/>
            <person name="Palaniappan K."/>
            <person name="Chang Y.J."/>
            <person name="Land M."/>
            <person name="Hauser L."/>
            <person name="Rohde M."/>
            <person name="Pukall R."/>
            <person name="Goker M."/>
            <person name="Detter J.C."/>
            <person name="Woyke T."/>
            <person name="Bristow J."/>
            <person name="Eisen J.A."/>
            <person name="Markowitz V."/>
            <person name="Hugenholtz P."/>
            <person name="Kyrpides N.C."/>
            <person name="Klenk H.P."/>
        </authorList>
    </citation>
    <scope>NUCLEOTIDE SEQUENCE</scope>
    <source>
        <strain evidence="10">ATCC 49209 / DSM 20642 / JCM 10262 / PW2</strain>
    </source>
</reference>
<name>F2NA52_CORGP</name>
<evidence type="ECO:0000259" key="7">
    <source>
        <dbReference type="Pfam" id="PF07005"/>
    </source>
</evidence>
<organism evidence="9 10">
    <name type="scientific">Coriobacterium glomerans (strain ATCC 49209 / DSM 20642 / JCM 10262 / PW2)</name>
    <dbReference type="NCBI Taxonomy" id="700015"/>
    <lineage>
        <taxon>Bacteria</taxon>
        <taxon>Bacillati</taxon>
        <taxon>Actinomycetota</taxon>
        <taxon>Coriobacteriia</taxon>
        <taxon>Coriobacteriales</taxon>
        <taxon>Coriobacteriaceae</taxon>
        <taxon>Coriobacterium</taxon>
    </lineage>
</organism>
<comment type="similarity">
    <text evidence="1">Belongs to the four-carbon acid sugar kinase family.</text>
</comment>
<dbReference type="KEGG" id="cgo:Corgl_0325"/>
<keyword evidence="10" id="KW-1185">Reference proteome</keyword>
<dbReference type="STRING" id="700015.Corgl_0325"/>
<dbReference type="InterPro" id="IPR042213">
    <property type="entry name" value="NBD_C_sf"/>
</dbReference>
<sequence>MVDILIIADDLTGAIDASAPLIGAGVEILTEYEDDSGAVCANASARVLSINADTRHLGADEARERVGRLVRDALSAGVGIIVKKTDSALRGNVGAELAGALSASGEQAIHFMPAFPGMHRVTREGIQYVDGAPVHESVFADDPFEPVRVSRVAEIVAEGTKTPVTLVQETQAPPEHVEGIIVYDATSDDGLYTRVTGMLHARGALMLAGCAALVAALARALDIPSASTLPRSTDKSTLAFCGSVNAVSVDQCACAREAAAPVKALTAAQILDARWTRTAEFAAFARDVSEMLASAPLAVVDASAHVCAGIADADADAADEADAIAHLRELVSDNLGHVLARLLELTEAENVLVMGGDILLAMLHALHIDCMQPIAELSAGVVVSRLDLPGRSIRVISKSGGFGQRDLFLYVADILSKGSYESCMK</sequence>
<feature type="domain" description="Four-carbon acid sugar kinase N-terminal" evidence="7">
    <location>
        <begin position="4"/>
        <end position="217"/>
    </location>
</feature>
<dbReference type="Pfam" id="PF07005">
    <property type="entry name" value="SBD_N"/>
    <property type="match status" value="1"/>
</dbReference>
<accession>F2NA52</accession>
<dbReference type="HOGENOM" id="CLU_029424_0_0_11"/>